<evidence type="ECO:0000256" key="2">
    <source>
        <dbReference type="SAM" id="SignalP"/>
    </source>
</evidence>
<accession>A0A2M9R735</accession>
<evidence type="ECO:0000256" key="1">
    <source>
        <dbReference type="SAM" id="Coils"/>
    </source>
</evidence>
<dbReference type="Proteomes" id="UP000231960">
    <property type="component" value="Unassembled WGS sequence"/>
</dbReference>
<evidence type="ECO:0008006" key="5">
    <source>
        <dbReference type="Google" id="ProtNLM"/>
    </source>
</evidence>
<gene>
    <name evidence="3" type="ORF">CDL10_09115</name>
</gene>
<keyword evidence="4" id="KW-1185">Reference proteome</keyword>
<reference evidence="3 4" key="1">
    <citation type="submission" date="2017-06" db="EMBL/GenBank/DDBJ databases">
        <title>Description of Avrilella dinanensis gen. nov. sp. nov.</title>
        <authorList>
            <person name="Leyer C."/>
            <person name="Sassi M."/>
            <person name="Minet J."/>
            <person name="Kayal S."/>
            <person name="Cattoir V."/>
        </authorList>
    </citation>
    <scope>NUCLEOTIDE SEQUENCE [LARGE SCALE GENOMIC DNA]</scope>
    <source>
        <strain evidence="3 4">UR159</strain>
    </source>
</reference>
<organism evidence="3 4">
    <name type="scientific">Avrilella dinanensis</name>
    <dbReference type="NCBI Taxonomy" id="2008672"/>
    <lineage>
        <taxon>Bacteria</taxon>
        <taxon>Pseudomonadati</taxon>
        <taxon>Bacteroidota</taxon>
        <taxon>Flavobacteriia</taxon>
        <taxon>Flavobacteriales</taxon>
        <taxon>Flavobacteriaceae</taxon>
        <taxon>Avrilella</taxon>
    </lineage>
</organism>
<name>A0A2M9R735_9FLAO</name>
<protein>
    <recommendedName>
        <fullName evidence="5">Outer membrane protein beta-barrel domain-containing protein</fullName>
    </recommendedName>
</protein>
<dbReference type="RefSeq" id="WP_100678239.1">
    <property type="nucleotide sequence ID" value="NZ_NIPO01000001.1"/>
</dbReference>
<dbReference type="OrthoDB" id="1466811at2"/>
<evidence type="ECO:0000313" key="3">
    <source>
        <dbReference type="EMBL" id="PJR04681.1"/>
    </source>
</evidence>
<evidence type="ECO:0000313" key="4">
    <source>
        <dbReference type="Proteomes" id="UP000231960"/>
    </source>
</evidence>
<proteinExistence type="predicted"/>
<keyword evidence="1" id="KW-0175">Coiled coil</keyword>
<dbReference type="EMBL" id="NIPO01000001">
    <property type="protein sequence ID" value="PJR04681.1"/>
    <property type="molecule type" value="Genomic_DNA"/>
</dbReference>
<sequence length="339" mass="39251">MKKIIFSTALILLGTGFANAQKTDESQENTFFTRKINDISYDIDIIIKKNKEQLKKELNDIEKKLENNELTKTEADSIRIVKAEFYARQIEDETKLQEDRIKKLINEKIENNIHFSSDMSTYQKKLIEKKVLASAEYAFGHSMILADGKSNHDYYSSNVLSSFGVGIGAKTRLGKETSSWYWKSNYDVLFHFFKLSNGKTFENVNNETILVDLDFPVKRSRMNLIDIKLSNYLEYDFSKPKFDEFGNPIIRSRQSFYVGAGFFLGYSQISRSLVYEKNGEEYKENTQAKFNANHFIYGVSAYVGYKNFSLRGTYNLNPIFKRSFADQNILNVALVLELL</sequence>
<feature type="coiled-coil region" evidence="1">
    <location>
        <begin position="47"/>
        <end position="107"/>
    </location>
</feature>
<comment type="caution">
    <text evidence="3">The sequence shown here is derived from an EMBL/GenBank/DDBJ whole genome shotgun (WGS) entry which is preliminary data.</text>
</comment>
<feature type="chain" id="PRO_5014980819" description="Outer membrane protein beta-barrel domain-containing protein" evidence="2">
    <location>
        <begin position="21"/>
        <end position="339"/>
    </location>
</feature>
<dbReference type="AlphaFoldDB" id="A0A2M9R735"/>
<feature type="signal peptide" evidence="2">
    <location>
        <begin position="1"/>
        <end position="20"/>
    </location>
</feature>
<keyword evidence="2" id="KW-0732">Signal</keyword>